<dbReference type="PANTHER" id="PTHR33048:SF47">
    <property type="entry name" value="INTEGRAL MEMBRANE PROTEIN-RELATED"/>
    <property type="match status" value="1"/>
</dbReference>
<feature type="transmembrane region" description="Helical" evidence="1">
    <location>
        <begin position="211"/>
        <end position="230"/>
    </location>
</feature>
<dbReference type="Proteomes" id="UP001197093">
    <property type="component" value="Unassembled WGS sequence"/>
</dbReference>
<sequence>MPLSDTLPVVGTTGHLMSLEAMKGVIWTGFVLCAIGFCARSYIRWLCFRRLVPEDWIMLAVLGIQLASACVAQLRLQYVYTMEDVANGLIPAPSTFLEDIPLGLHGMFIQGVLSITGIHAVKLSFLIFFYRLGHRITDYLILWCIVVFVALASYGISMGLLEYKCVLSSLDVVFSQCTTKVEIERQWRYMITYCTVDAVSDILIRVSMRKKLVLAAIFSLTLFTVAVTIIRGTIHTGRIATDGTQAQNIAWVWFWLSIEFISAYLVSCLVSFRMLFVHNEKSSLHARAGRCNDLPHHSRQQQPRRTLFDTVLDTFHEWEGMTRGGNDDGMLFRGTLPSGRMSVDFMRYETKSAGSEAWPSYFPFADA</sequence>
<gene>
    <name evidence="2" type="ORF">NEMBOFW57_004249</name>
</gene>
<dbReference type="EMBL" id="JAHCVI010000001">
    <property type="protein sequence ID" value="KAG7294179.1"/>
    <property type="molecule type" value="Genomic_DNA"/>
</dbReference>
<proteinExistence type="predicted"/>
<feature type="transmembrane region" description="Helical" evidence="1">
    <location>
        <begin position="107"/>
        <end position="128"/>
    </location>
</feature>
<keyword evidence="1" id="KW-0812">Transmembrane</keyword>
<evidence type="ECO:0000256" key="1">
    <source>
        <dbReference type="SAM" id="Phobius"/>
    </source>
</evidence>
<feature type="transmembrane region" description="Helical" evidence="1">
    <location>
        <begin position="140"/>
        <end position="161"/>
    </location>
</feature>
<dbReference type="PANTHER" id="PTHR33048">
    <property type="entry name" value="PTH11-LIKE INTEGRAL MEMBRANE PROTEIN (AFU_ORTHOLOGUE AFUA_5G11245)"/>
    <property type="match status" value="1"/>
</dbReference>
<reference evidence="2" key="1">
    <citation type="submission" date="2023-02" db="EMBL/GenBank/DDBJ databases">
        <authorList>
            <person name="Palmer J.M."/>
        </authorList>
    </citation>
    <scope>NUCLEOTIDE SEQUENCE</scope>
    <source>
        <strain evidence="2">FW57</strain>
    </source>
</reference>
<evidence type="ECO:0000313" key="3">
    <source>
        <dbReference type="Proteomes" id="UP001197093"/>
    </source>
</evidence>
<keyword evidence="1" id="KW-1133">Transmembrane helix</keyword>
<protein>
    <submittedName>
        <fullName evidence="2">Uncharacterized protein</fullName>
    </submittedName>
</protein>
<evidence type="ECO:0000313" key="2">
    <source>
        <dbReference type="EMBL" id="KAG7294179.1"/>
    </source>
</evidence>
<dbReference type="InterPro" id="IPR052337">
    <property type="entry name" value="SAT4-like"/>
</dbReference>
<feature type="transmembrane region" description="Helical" evidence="1">
    <location>
        <begin position="250"/>
        <end position="272"/>
    </location>
</feature>
<dbReference type="AlphaFoldDB" id="A0AAD4F6S3"/>
<keyword evidence="1" id="KW-0472">Membrane</keyword>
<name>A0AAD4F6S3_9PEZI</name>
<keyword evidence="3" id="KW-1185">Reference proteome</keyword>
<comment type="caution">
    <text evidence="2">The sequence shown here is derived from an EMBL/GenBank/DDBJ whole genome shotgun (WGS) entry which is preliminary data.</text>
</comment>
<feature type="transmembrane region" description="Helical" evidence="1">
    <location>
        <begin position="24"/>
        <end position="43"/>
    </location>
</feature>
<organism evidence="2 3">
    <name type="scientific">Staphylotrichum longicolle</name>
    <dbReference type="NCBI Taxonomy" id="669026"/>
    <lineage>
        <taxon>Eukaryota</taxon>
        <taxon>Fungi</taxon>
        <taxon>Dikarya</taxon>
        <taxon>Ascomycota</taxon>
        <taxon>Pezizomycotina</taxon>
        <taxon>Sordariomycetes</taxon>
        <taxon>Sordariomycetidae</taxon>
        <taxon>Sordariales</taxon>
        <taxon>Chaetomiaceae</taxon>
        <taxon>Staphylotrichum</taxon>
    </lineage>
</organism>
<accession>A0AAD4F6S3</accession>
<feature type="transmembrane region" description="Helical" evidence="1">
    <location>
        <begin position="187"/>
        <end position="204"/>
    </location>
</feature>
<feature type="transmembrane region" description="Helical" evidence="1">
    <location>
        <begin position="55"/>
        <end position="74"/>
    </location>
</feature>